<reference evidence="3" key="1">
    <citation type="journal article" date="2019" name="Int. J. Syst. Evol. Microbiol.">
        <title>The Global Catalogue of Microorganisms (GCM) 10K type strain sequencing project: providing services to taxonomists for standard genome sequencing and annotation.</title>
        <authorList>
            <consortium name="The Broad Institute Genomics Platform"/>
            <consortium name="The Broad Institute Genome Sequencing Center for Infectious Disease"/>
            <person name="Wu L."/>
            <person name="Ma J."/>
        </authorList>
    </citation>
    <scope>NUCLEOTIDE SEQUENCE [LARGE SCALE GENOMIC DNA]</scope>
    <source>
        <strain evidence="3">KCTC 52490</strain>
    </source>
</reference>
<organism evidence="2 3">
    <name type="scientific">Spirosoma flavum</name>
    <dbReference type="NCBI Taxonomy" id="2048557"/>
    <lineage>
        <taxon>Bacteria</taxon>
        <taxon>Pseudomonadati</taxon>
        <taxon>Bacteroidota</taxon>
        <taxon>Cytophagia</taxon>
        <taxon>Cytophagales</taxon>
        <taxon>Cytophagaceae</taxon>
        <taxon>Spirosoma</taxon>
    </lineage>
</organism>
<keyword evidence="3" id="KW-1185">Reference proteome</keyword>
<protein>
    <recommendedName>
        <fullName evidence="4">Lipoprotein</fullName>
    </recommendedName>
</protein>
<comment type="caution">
    <text evidence="2">The sequence shown here is derived from an EMBL/GenBank/DDBJ whole genome shotgun (WGS) entry which is preliminary data.</text>
</comment>
<evidence type="ECO:0000313" key="2">
    <source>
        <dbReference type="EMBL" id="MFD2937259.1"/>
    </source>
</evidence>
<name>A0ABW6ARL0_9BACT</name>
<dbReference type="RefSeq" id="WP_381506908.1">
    <property type="nucleotide sequence ID" value="NZ_JBHUOM010000023.1"/>
</dbReference>
<feature type="chain" id="PRO_5047384492" description="Lipoprotein" evidence="1">
    <location>
        <begin position="22"/>
        <end position="207"/>
    </location>
</feature>
<gene>
    <name evidence="2" type="ORF">ACFS25_26025</name>
</gene>
<proteinExistence type="predicted"/>
<evidence type="ECO:0000256" key="1">
    <source>
        <dbReference type="SAM" id="SignalP"/>
    </source>
</evidence>
<accession>A0ABW6ARL0</accession>
<sequence length="207" mass="23657">MARLIRGLLFGLLVCISSCHSVDSSIALTNEDYKVYSAYINSFSFYKNASSADTIIITDSTTSISNDIRPNTRWSGVTAMLGERCHYLKDTASCRKVQDPVWASLFENVKLSSHTKQESLLPVKFTVHYPIQLLSQFRKKPFEQKWDDSLPYYLFGLSRIAYNADTTKALFFGSFICGGTCGRGELVLMEKMNQTWLLIDTFRFWIY</sequence>
<dbReference type="EMBL" id="JBHUOM010000023">
    <property type="protein sequence ID" value="MFD2937259.1"/>
    <property type="molecule type" value="Genomic_DNA"/>
</dbReference>
<feature type="signal peptide" evidence="1">
    <location>
        <begin position="1"/>
        <end position="21"/>
    </location>
</feature>
<evidence type="ECO:0000313" key="3">
    <source>
        <dbReference type="Proteomes" id="UP001597512"/>
    </source>
</evidence>
<evidence type="ECO:0008006" key="4">
    <source>
        <dbReference type="Google" id="ProtNLM"/>
    </source>
</evidence>
<keyword evidence="1" id="KW-0732">Signal</keyword>
<dbReference type="Proteomes" id="UP001597512">
    <property type="component" value="Unassembled WGS sequence"/>
</dbReference>